<dbReference type="Proteomes" id="UP001457282">
    <property type="component" value="Unassembled WGS sequence"/>
</dbReference>
<dbReference type="CDD" id="cd01837">
    <property type="entry name" value="SGNH_plant_lipase_like"/>
    <property type="match status" value="1"/>
</dbReference>
<feature type="signal peptide" evidence="4">
    <location>
        <begin position="1"/>
        <end position="33"/>
    </location>
</feature>
<dbReference type="InterPro" id="IPR035669">
    <property type="entry name" value="SGNH_plant_lipase-like"/>
</dbReference>
<comment type="caution">
    <text evidence="5">The sequence shown here is derived from an EMBL/GenBank/DDBJ whole genome shotgun (WGS) entry which is preliminary data.</text>
</comment>
<dbReference type="AlphaFoldDB" id="A0AAW1YGQ2"/>
<dbReference type="GO" id="GO:0016788">
    <property type="term" value="F:hydrolase activity, acting on ester bonds"/>
    <property type="evidence" value="ECO:0007669"/>
    <property type="project" value="InterPro"/>
</dbReference>
<feature type="chain" id="PRO_5043912425" description="GDSL esterase/lipase" evidence="4">
    <location>
        <begin position="34"/>
        <end position="383"/>
    </location>
</feature>
<dbReference type="Gene3D" id="3.40.50.1110">
    <property type="entry name" value="SGNH hydrolase"/>
    <property type="match status" value="1"/>
</dbReference>
<reference evidence="5 6" key="1">
    <citation type="journal article" date="2023" name="G3 (Bethesda)">
        <title>A chromosome-length genome assembly and annotation of blackberry (Rubus argutus, cv. 'Hillquist').</title>
        <authorList>
            <person name="Bruna T."/>
            <person name="Aryal R."/>
            <person name="Dudchenko O."/>
            <person name="Sargent D.J."/>
            <person name="Mead D."/>
            <person name="Buti M."/>
            <person name="Cavallini A."/>
            <person name="Hytonen T."/>
            <person name="Andres J."/>
            <person name="Pham M."/>
            <person name="Weisz D."/>
            <person name="Mascagni F."/>
            <person name="Usai G."/>
            <person name="Natali L."/>
            <person name="Bassil N."/>
            <person name="Fernandez G.E."/>
            <person name="Lomsadze A."/>
            <person name="Armour M."/>
            <person name="Olukolu B."/>
            <person name="Poorten T."/>
            <person name="Britton C."/>
            <person name="Davik J."/>
            <person name="Ashrafi H."/>
            <person name="Aiden E.L."/>
            <person name="Borodovsky M."/>
            <person name="Worthington M."/>
        </authorList>
    </citation>
    <scope>NUCLEOTIDE SEQUENCE [LARGE SCALE GENOMIC DNA]</scope>
    <source>
        <strain evidence="5">PI 553951</strain>
    </source>
</reference>
<dbReference type="GO" id="GO:0016042">
    <property type="term" value="P:lipid catabolic process"/>
    <property type="evidence" value="ECO:0007669"/>
    <property type="project" value="UniProtKB-KW"/>
</dbReference>
<evidence type="ECO:0000256" key="1">
    <source>
        <dbReference type="ARBA" id="ARBA00008668"/>
    </source>
</evidence>
<dbReference type="InterPro" id="IPR036514">
    <property type="entry name" value="SGNH_hydro_sf"/>
</dbReference>
<dbReference type="PANTHER" id="PTHR45648">
    <property type="entry name" value="GDSL LIPASE/ACYLHYDROLASE FAMILY PROTEIN (AFU_ORTHOLOGUE AFUA_4G14700)"/>
    <property type="match status" value="1"/>
</dbReference>
<gene>
    <name evidence="5" type="ORF">M0R45_003876</name>
</gene>
<name>A0AAW1YGQ2_RUBAR</name>
<keyword evidence="3" id="KW-0442">Lipid degradation</keyword>
<keyword evidence="6" id="KW-1185">Reference proteome</keyword>
<keyword evidence="4" id="KW-0732">Signal</keyword>
<organism evidence="5 6">
    <name type="scientific">Rubus argutus</name>
    <name type="common">Southern blackberry</name>
    <dbReference type="NCBI Taxonomy" id="59490"/>
    <lineage>
        <taxon>Eukaryota</taxon>
        <taxon>Viridiplantae</taxon>
        <taxon>Streptophyta</taxon>
        <taxon>Embryophyta</taxon>
        <taxon>Tracheophyta</taxon>
        <taxon>Spermatophyta</taxon>
        <taxon>Magnoliopsida</taxon>
        <taxon>eudicotyledons</taxon>
        <taxon>Gunneridae</taxon>
        <taxon>Pentapetalae</taxon>
        <taxon>rosids</taxon>
        <taxon>fabids</taxon>
        <taxon>Rosales</taxon>
        <taxon>Rosaceae</taxon>
        <taxon>Rosoideae</taxon>
        <taxon>Rosoideae incertae sedis</taxon>
        <taxon>Rubus</taxon>
    </lineage>
</organism>
<evidence type="ECO:0000313" key="5">
    <source>
        <dbReference type="EMBL" id="KAK9948293.1"/>
    </source>
</evidence>
<comment type="similarity">
    <text evidence="1">Belongs to the 'GDSL' lipolytic enzyme family.</text>
</comment>
<dbReference type="InterPro" id="IPR051058">
    <property type="entry name" value="GDSL_Est/Lipase"/>
</dbReference>
<dbReference type="Pfam" id="PF00657">
    <property type="entry name" value="Lipase_GDSL"/>
    <property type="match status" value="1"/>
</dbReference>
<accession>A0AAW1YGQ2</accession>
<evidence type="ECO:0000313" key="6">
    <source>
        <dbReference type="Proteomes" id="UP001457282"/>
    </source>
</evidence>
<evidence type="ECO:0008006" key="7">
    <source>
        <dbReference type="Google" id="ProtNLM"/>
    </source>
</evidence>
<evidence type="ECO:0000256" key="2">
    <source>
        <dbReference type="ARBA" id="ARBA00022801"/>
    </source>
</evidence>
<keyword evidence="2" id="KW-0378">Hydrolase</keyword>
<keyword evidence="3" id="KW-0443">Lipid metabolism</keyword>
<sequence length="383" mass="41400">MAKAAADDLLLCASSFCFLVLFLLGDLSANVNADDEVAPKPAAIFIFGDSTMDVGTNNWLPASRSRADFSPNGIDFPYSVPTGRFSNGLNSADHIARLFGYQRSPQPFLYSLKHQSTFKTAILQGVNFASAGSGIFKQTGKKKFRNVLPLGDQVKQFATVQGNITGLIGPGATDLMFSRSLFVISIGSNDLLDLVELFPNISTSATVAYLDNLKLTYHNHLKDLYNLGARKFGIISVPPIGCCPAARAASNDSSVCVNGLNKLAQAFFQQTQDLLHTLSSELKGMKYSLGNAYEMTMSILEDPLAFGLKDTQSACCGAGPLNGKSPCLFLINPNLCPNRHEFLFWDLFHPTELASELAALTLYGGGTRYVTPINFSQLVAFDD</sequence>
<dbReference type="PANTHER" id="PTHR45648:SF180">
    <property type="entry name" value="OS04G0561800 PROTEIN"/>
    <property type="match status" value="1"/>
</dbReference>
<evidence type="ECO:0000256" key="3">
    <source>
        <dbReference type="ARBA" id="ARBA00022963"/>
    </source>
</evidence>
<dbReference type="InterPro" id="IPR001087">
    <property type="entry name" value="GDSL"/>
</dbReference>
<dbReference type="EMBL" id="JBEDUW010000001">
    <property type="protein sequence ID" value="KAK9948293.1"/>
    <property type="molecule type" value="Genomic_DNA"/>
</dbReference>
<proteinExistence type="inferred from homology"/>
<evidence type="ECO:0000256" key="4">
    <source>
        <dbReference type="SAM" id="SignalP"/>
    </source>
</evidence>
<protein>
    <recommendedName>
        <fullName evidence="7">GDSL esterase/lipase</fullName>
    </recommendedName>
</protein>